<dbReference type="AlphaFoldDB" id="A0A4U1I568"/>
<feature type="signal peptide" evidence="2">
    <location>
        <begin position="1"/>
        <end position="22"/>
    </location>
</feature>
<sequence length="126" mass="13121">MRTTYKAMLWMLAGWLSTGVLAQEAVSSAAGQSGATVAGEASQPGVSKKAERTANRLFARKVHEALNRTKGLEGADIAVFADARTGGVILGGFIESEDQEHIATEAAGKVPGVKSVASKIVLRPQL</sequence>
<feature type="chain" id="PRO_5020659917" evidence="2">
    <location>
        <begin position="23"/>
        <end position="126"/>
    </location>
</feature>
<dbReference type="InterPro" id="IPR007055">
    <property type="entry name" value="BON_dom"/>
</dbReference>
<keyword evidence="2" id="KW-0732">Signal</keyword>
<evidence type="ECO:0000256" key="1">
    <source>
        <dbReference type="SAM" id="MobiDB-lite"/>
    </source>
</evidence>
<accession>A0A4U1I568</accession>
<dbReference type="EMBL" id="SWJE01000007">
    <property type="protein sequence ID" value="TKC88463.1"/>
    <property type="molecule type" value="Genomic_DNA"/>
</dbReference>
<dbReference type="Pfam" id="PF04972">
    <property type="entry name" value="BON"/>
    <property type="match status" value="1"/>
</dbReference>
<evidence type="ECO:0000313" key="4">
    <source>
        <dbReference type="EMBL" id="TKC88463.1"/>
    </source>
</evidence>
<reference evidence="4 5" key="1">
    <citation type="submission" date="2019-04" db="EMBL/GenBank/DDBJ databases">
        <title>Trinickia sp. 7GSK02, isolated from subtropical forest soil.</title>
        <authorList>
            <person name="Gao Z.-H."/>
            <person name="Qiu L.-H."/>
        </authorList>
    </citation>
    <scope>NUCLEOTIDE SEQUENCE [LARGE SCALE GENOMIC DNA]</scope>
    <source>
        <strain evidence="4 5">7GSK02</strain>
    </source>
</reference>
<evidence type="ECO:0000259" key="3">
    <source>
        <dbReference type="PROSITE" id="PS50914"/>
    </source>
</evidence>
<keyword evidence="5" id="KW-1185">Reference proteome</keyword>
<feature type="domain" description="BON" evidence="3">
    <location>
        <begin position="54"/>
        <end position="124"/>
    </location>
</feature>
<dbReference type="RefSeq" id="WP_136895849.1">
    <property type="nucleotide sequence ID" value="NZ_SWJE01000007.1"/>
</dbReference>
<dbReference type="PROSITE" id="PS50914">
    <property type="entry name" value="BON"/>
    <property type="match status" value="1"/>
</dbReference>
<comment type="caution">
    <text evidence="4">The sequence shown here is derived from an EMBL/GenBank/DDBJ whole genome shotgun (WGS) entry which is preliminary data.</text>
</comment>
<dbReference type="Gene3D" id="3.30.1340.30">
    <property type="match status" value="1"/>
</dbReference>
<organism evidence="4 5">
    <name type="scientific">Trinickia terrae</name>
    <dbReference type="NCBI Taxonomy" id="2571161"/>
    <lineage>
        <taxon>Bacteria</taxon>
        <taxon>Pseudomonadati</taxon>
        <taxon>Pseudomonadota</taxon>
        <taxon>Betaproteobacteria</taxon>
        <taxon>Burkholderiales</taxon>
        <taxon>Burkholderiaceae</taxon>
        <taxon>Trinickia</taxon>
    </lineage>
</organism>
<protein>
    <submittedName>
        <fullName evidence="4">BON domain-containing protein</fullName>
    </submittedName>
</protein>
<evidence type="ECO:0000256" key="2">
    <source>
        <dbReference type="SAM" id="SignalP"/>
    </source>
</evidence>
<feature type="region of interest" description="Disordered" evidence="1">
    <location>
        <begin position="30"/>
        <end position="50"/>
    </location>
</feature>
<dbReference type="OrthoDB" id="9113103at2"/>
<gene>
    <name evidence="4" type="ORF">FAZ69_15125</name>
</gene>
<dbReference type="Proteomes" id="UP000305539">
    <property type="component" value="Unassembled WGS sequence"/>
</dbReference>
<evidence type="ECO:0000313" key="5">
    <source>
        <dbReference type="Proteomes" id="UP000305539"/>
    </source>
</evidence>
<name>A0A4U1I568_9BURK</name>
<proteinExistence type="predicted"/>